<feature type="transmembrane region" description="Helical" evidence="8">
    <location>
        <begin position="61"/>
        <end position="81"/>
    </location>
</feature>
<dbReference type="CDD" id="cd06550">
    <property type="entry name" value="TM_ABC_iron-siderophores_like"/>
    <property type="match status" value="1"/>
</dbReference>
<evidence type="ECO:0000256" key="7">
    <source>
        <dbReference type="ARBA" id="ARBA00023136"/>
    </source>
</evidence>
<comment type="similarity">
    <text evidence="2">Belongs to the binding-protein-dependent transport system permease family. FecCD subfamily.</text>
</comment>
<feature type="transmembrane region" description="Helical" evidence="8">
    <location>
        <begin position="273"/>
        <end position="291"/>
    </location>
</feature>
<feature type="transmembrane region" description="Helical" evidence="8">
    <location>
        <begin position="236"/>
        <end position="261"/>
    </location>
</feature>
<dbReference type="EMBL" id="JBCGDC010000054">
    <property type="protein sequence ID" value="MFB6395252.1"/>
    <property type="molecule type" value="Genomic_DNA"/>
</dbReference>
<evidence type="ECO:0000256" key="6">
    <source>
        <dbReference type="ARBA" id="ARBA00022989"/>
    </source>
</evidence>
<evidence type="ECO:0000313" key="9">
    <source>
        <dbReference type="EMBL" id="MFB6395252.1"/>
    </source>
</evidence>
<evidence type="ECO:0000256" key="3">
    <source>
        <dbReference type="ARBA" id="ARBA00022448"/>
    </source>
</evidence>
<keyword evidence="3" id="KW-0813">Transport</keyword>
<feature type="transmembrane region" description="Helical" evidence="8">
    <location>
        <begin position="93"/>
        <end position="115"/>
    </location>
</feature>
<comment type="caution">
    <text evidence="9">The sequence shown here is derived from an EMBL/GenBank/DDBJ whole genome shotgun (WGS) entry which is preliminary data.</text>
</comment>
<protein>
    <submittedName>
        <fullName evidence="9">Iron chelate uptake ABC transporter family permease subunit</fullName>
    </submittedName>
</protein>
<evidence type="ECO:0000256" key="4">
    <source>
        <dbReference type="ARBA" id="ARBA00022475"/>
    </source>
</evidence>
<evidence type="ECO:0000256" key="1">
    <source>
        <dbReference type="ARBA" id="ARBA00004651"/>
    </source>
</evidence>
<keyword evidence="6 8" id="KW-1133">Transmembrane helix</keyword>
<dbReference type="Pfam" id="PF01032">
    <property type="entry name" value="FecCD"/>
    <property type="match status" value="1"/>
</dbReference>
<keyword evidence="10" id="KW-1185">Reference proteome</keyword>
<feature type="transmembrane region" description="Helical" evidence="8">
    <location>
        <begin position="146"/>
        <end position="168"/>
    </location>
</feature>
<comment type="subcellular location">
    <subcellularLocation>
        <location evidence="1">Cell membrane</location>
        <topology evidence="1">Multi-pass membrane protein</topology>
    </subcellularLocation>
</comment>
<dbReference type="PANTHER" id="PTHR30472">
    <property type="entry name" value="FERRIC ENTEROBACTIN TRANSPORT SYSTEM PERMEASE PROTEIN"/>
    <property type="match status" value="1"/>
</dbReference>
<feature type="transmembrane region" description="Helical" evidence="8">
    <location>
        <begin position="303"/>
        <end position="322"/>
    </location>
</feature>
<dbReference type="Proteomes" id="UP001582793">
    <property type="component" value="Unassembled WGS sequence"/>
</dbReference>
<dbReference type="PANTHER" id="PTHR30472:SF1">
    <property type="entry name" value="FE(3+) DICITRATE TRANSPORT SYSTEM PERMEASE PROTEIN FECC-RELATED"/>
    <property type="match status" value="1"/>
</dbReference>
<feature type="transmembrane region" description="Helical" evidence="8">
    <location>
        <begin position="191"/>
        <end position="215"/>
    </location>
</feature>
<dbReference type="RefSeq" id="WP_375735139.1">
    <property type="nucleotide sequence ID" value="NZ_JBCGDC010000054.1"/>
</dbReference>
<dbReference type="InterPro" id="IPR000522">
    <property type="entry name" value="ABC_transptr_permease_BtuC"/>
</dbReference>
<dbReference type="InterPro" id="IPR037294">
    <property type="entry name" value="ABC_BtuC-like"/>
</dbReference>
<evidence type="ECO:0000256" key="2">
    <source>
        <dbReference type="ARBA" id="ARBA00007935"/>
    </source>
</evidence>
<evidence type="ECO:0000256" key="5">
    <source>
        <dbReference type="ARBA" id="ARBA00022692"/>
    </source>
</evidence>
<keyword evidence="7 8" id="KW-0472">Membrane</keyword>
<proteinExistence type="inferred from homology"/>
<dbReference type="Gene3D" id="1.10.3470.10">
    <property type="entry name" value="ABC transporter involved in vitamin B12 uptake, BtuC"/>
    <property type="match status" value="1"/>
</dbReference>
<organism evidence="9 10">
    <name type="scientific">Polymorphospora lycopeni</name>
    <dbReference type="NCBI Taxonomy" id="3140240"/>
    <lineage>
        <taxon>Bacteria</taxon>
        <taxon>Bacillati</taxon>
        <taxon>Actinomycetota</taxon>
        <taxon>Actinomycetes</taxon>
        <taxon>Micromonosporales</taxon>
        <taxon>Micromonosporaceae</taxon>
        <taxon>Polymorphospora</taxon>
    </lineage>
</organism>
<keyword evidence="5 8" id="KW-0812">Transmembrane</keyword>
<dbReference type="SUPFAM" id="SSF81345">
    <property type="entry name" value="ABC transporter involved in vitamin B12 uptake, BtuC"/>
    <property type="match status" value="1"/>
</dbReference>
<keyword evidence="4" id="KW-1003">Cell membrane</keyword>
<feature type="transmembrane region" description="Helical" evidence="8">
    <location>
        <begin position="121"/>
        <end position="139"/>
    </location>
</feature>
<accession>A0ABV5CTJ5</accession>
<name>A0ABV5CTJ5_9ACTN</name>
<gene>
    <name evidence="9" type="ORF">AAFH96_19375</name>
</gene>
<evidence type="ECO:0000313" key="10">
    <source>
        <dbReference type="Proteomes" id="UP001582793"/>
    </source>
</evidence>
<sequence>MTTTELSRQVAILAGSVALLVVAAGASVSVGAHAIPPAEVWRALTDYAGTDEHLIVRDIRIPRTVIGICVGAALGTAGALIQALTRNPLAEPGILGVTAGAGFAINLGVLFGLAGTQSARLGLAVAGCALAALVVYAVGRTSPLRLVLAGVALTSVLMGVSLGLRLLFPDVFDRYRFWSVGTLAGTEQTPLAVPVLLIVAALVGAMVVSGPLRAVALGEQVAHALGAHVARTRTAVLVLVTLLAGAATAVAGPIAFVGLIVPHLARRLAAGSIPWLTGYAIVLGPVLLLIADIGARVLLPTGEVPVAVVTAFIGGVVLIWAVRRYGAATL</sequence>
<evidence type="ECO:0000256" key="8">
    <source>
        <dbReference type="SAM" id="Phobius"/>
    </source>
</evidence>
<reference evidence="9 10" key="1">
    <citation type="submission" date="2024-04" db="EMBL/GenBank/DDBJ databases">
        <title>Polymorphospora sp. isolated from Baiyangdian Lake in Xiong'an New Area.</title>
        <authorList>
            <person name="Zhang X."/>
            <person name="Liu J."/>
        </authorList>
    </citation>
    <scope>NUCLEOTIDE SEQUENCE [LARGE SCALE GENOMIC DNA]</scope>
    <source>
        <strain evidence="9 10">2-325</strain>
    </source>
</reference>